<dbReference type="Proteomes" id="UP000183376">
    <property type="component" value="Chromosome I"/>
</dbReference>
<gene>
    <name evidence="2" type="ORF">SAMN04489726_0668</name>
</gene>
<protein>
    <submittedName>
        <fullName evidence="2">Uncharacterized protein</fullName>
    </submittedName>
</protein>
<keyword evidence="3" id="KW-1185">Reference proteome</keyword>
<name>A0A1G9RT56_ALLAB</name>
<reference evidence="2 3" key="1">
    <citation type="submission" date="2016-10" db="EMBL/GenBank/DDBJ databases">
        <authorList>
            <person name="de Groot N.N."/>
        </authorList>
    </citation>
    <scope>NUCLEOTIDE SEQUENCE [LARGE SCALE GENOMIC DNA]</scope>
    <source>
        <strain evidence="2 3">DSM 44149</strain>
    </source>
</reference>
<dbReference type="EMBL" id="LT629701">
    <property type="protein sequence ID" value="SDM26468.1"/>
    <property type="molecule type" value="Genomic_DNA"/>
</dbReference>
<evidence type="ECO:0000313" key="2">
    <source>
        <dbReference type="EMBL" id="SDM26468.1"/>
    </source>
</evidence>
<accession>A0A1G9RT56</accession>
<evidence type="ECO:0000313" key="3">
    <source>
        <dbReference type="Proteomes" id="UP000183376"/>
    </source>
</evidence>
<dbReference type="STRING" id="211114.SAMN04489726_0668"/>
<dbReference type="eggNOG" id="ENOG5033AXX">
    <property type="taxonomic scope" value="Bacteria"/>
</dbReference>
<feature type="region of interest" description="Disordered" evidence="1">
    <location>
        <begin position="60"/>
        <end position="88"/>
    </location>
</feature>
<sequence length="160" mass="16436">MRMFSLVLAGVALLAACGEHDPGAAGRPCPGIAARSGIGIDIEPPLAAKVAKASLNGKDVHLDESTRATPSSCEGKKPEDSCSAKMVPTGGKNGFLDVTDLKPEPMRVSVRLTDAQGKTLVEKDIELTPKQVFPGAPECGGAQPQAGIIVAADGTLRPRP</sequence>
<proteinExistence type="predicted"/>
<dbReference type="AlphaFoldDB" id="A0A1G9RT56"/>
<evidence type="ECO:0000256" key="1">
    <source>
        <dbReference type="SAM" id="MobiDB-lite"/>
    </source>
</evidence>
<dbReference type="PROSITE" id="PS51257">
    <property type="entry name" value="PROKAR_LIPOPROTEIN"/>
    <property type="match status" value="1"/>
</dbReference>
<organism evidence="2 3">
    <name type="scientific">Allokutzneria albata</name>
    <name type="common">Kibdelosporangium albatum</name>
    <dbReference type="NCBI Taxonomy" id="211114"/>
    <lineage>
        <taxon>Bacteria</taxon>
        <taxon>Bacillati</taxon>
        <taxon>Actinomycetota</taxon>
        <taxon>Actinomycetes</taxon>
        <taxon>Pseudonocardiales</taxon>
        <taxon>Pseudonocardiaceae</taxon>
        <taxon>Allokutzneria</taxon>
    </lineage>
</organism>